<dbReference type="InParanoid" id="A0A1B7N450"/>
<gene>
    <name evidence="1" type="ORF">K503DRAFT_71310</name>
</gene>
<sequence>MYMRSKSHTINATSTVHRISSAIHHCDTPYQEPLGLLYPNKGYDSSRRHGALADYYHHDVCPRGCILPTRTVMQYEPPRTIYLGKCDVIVKQNTMFSSTCPYSTHLRLNPGLCNKCHNCNPHNKELCYVVHTKTRMESHNYDLPNVRTQTCLSGRRSVYLHQPLLRQTRS</sequence>
<name>A0A1B7N450_9AGAM</name>
<dbReference type="AlphaFoldDB" id="A0A1B7N450"/>
<reference evidence="1 2" key="1">
    <citation type="submission" date="2016-06" db="EMBL/GenBank/DDBJ databases">
        <title>Comparative genomics of the ectomycorrhizal sister species Rhizopogon vinicolor and Rhizopogon vesiculosus (Basidiomycota: Boletales) reveals a divergence of the mating type B locus.</title>
        <authorList>
            <consortium name="DOE Joint Genome Institute"/>
            <person name="Mujic A.B."/>
            <person name="Kuo A."/>
            <person name="Tritt A."/>
            <person name="Lipzen A."/>
            <person name="Chen C."/>
            <person name="Johnson J."/>
            <person name="Sharma A."/>
            <person name="Barry K."/>
            <person name="Grigoriev I.V."/>
            <person name="Spatafora J.W."/>
        </authorList>
    </citation>
    <scope>NUCLEOTIDE SEQUENCE [LARGE SCALE GENOMIC DNA]</scope>
    <source>
        <strain evidence="1 2">AM-OR11-026</strain>
    </source>
</reference>
<evidence type="ECO:0000313" key="2">
    <source>
        <dbReference type="Proteomes" id="UP000092154"/>
    </source>
</evidence>
<accession>A0A1B7N450</accession>
<dbReference type="Proteomes" id="UP000092154">
    <property type="component" value="Unassembled WGS sequence"/>
</dbReference>
<organism evidence="1 2">
    <name type="scientific">Rhizopogon vinicolor AM-OR11-026</name>
    <dbReference type="NCBI Taxonomy" id="1314800"/>
    <lineage>
        <taxon>Eukaryota</taxon>
        <taxon>Fungi</taxon>
        <taxon>Dikarya</taxon>
        <taxon>Basidiomycota</taxon>
        <taxon>Agaricomycotina</taxon>
        <taxon>Agaricomycetes</taxon>
        <taxon>Agaricomycetidae</taxon>
        <taxon>Boletales</taxon>
        <taxon>Suillineae</taxon>
        <taxon>Rhizopogonaceae</taxon>
        <taxon>Rhizopogon</taxon>
    </lineage>
</organism>
<protein>
    <submittedName>
        <fullName evidence="1">Uncharacterized protein</fullName>
    </submittedName>
</protein>
<evidence type="ECO:0000313" key="1">
    <source>
        <dbReference type="EMBL" id="OAX39634.1"/>
    </source>
</evidence>
<proteinExistence type="predicted"/>
<keyword evidence="2" id="KW-1185">Reference proteome</keyword>
<dbReference type="EMBL" id="KV448242">
    <property type="protein sequence ID" value="OAX39634.1"/>
    <property type="molecule type" value="Genomic_DNA"/>
</dbReference>